<gene>
    <name evidence="1" type="ORF">TNCT_473931</name>
</gene>
<evidence type="ECO:0000313" key="1">
    <source>
        <dbReference type="EMBL" id="GFR11818.1"/>
    </source>
</evidence>
<reference evidence="1" key="1">
    <citation type="submission" date="2020-07" db="EMBL/GenBank/DDBJ databases">
        <title>Multicomponent nature underlies the extraordinary mechanical properties of spider dragline silk.</title>
        <authorList>
            <person name="Kono N."/>
            <person name="Nakamura H."/>
            <person name="Mori M."/>
            <person name="Yoshida Y."/>
            <person name="Ohtoshi R."/>
            <person name="Malay A.D."/>
            <person name="Moran D.A.P."/>
            <person name="Tomita M."/>
            <person name="Numata K."/>
            <person name="Arakawa K."/>
        </authorList>
    </citation>
    <scope>NUCLEOTIDE SEQUENCE</scope>
</reference>
<comment type="caution">
    <text evidence="1">The sequence shown here is derived from an EMBL/GenBank/DDBJ whole genome shotgun (WGS) entry which is preliminary data.</text>
</comment>
<evidence type="ECO:0000313" key="2">
    <source>
        <dbReference type="Proteomes" id="UP000887116"/>
    </source>
</evidence>
<organism evidence="1 2">
    <name type="scientific">Trichonephila clavata</name>
    <name type="common">Joro spider</name>
    <name type="synonym">Nephila clavata</name>
    <dbReference type="NCBI Taxonomy" id="2740835"/>
    <lineage>
        <taxon>Eukaryota</taxon>
        <taxon>Metazoa</taxon>
        <taxon>Ecdysozoa</taxon>
        <taxon>Arthropoda</taxon>
        <taxon>Chelicerata</taxon>
        <taxon>Arachnida</taxon>
        <taxon>Araneae</taxon>
        <taxon>Araneomorphae</taxon>
        <taxon>Entelegynae</taxon>
        <taxon>Araneoidea</taxon>
        <taxon>Nephilidae</taxon>
        <taxon>Trichonephila</taxon>
    </lineage>
</organism>
<dbReference type="Proteomes" id="UP000887116">
    <property type="component" value="Unassembled WGS sequence"/>
</dbReference>
<name>A0A8X6GV49_TRICU</name>
<keyword evidence="2" id="KW-1185">Reference proteome</keyword>
<dbReference type="EMBL" id="BMAO01016864">
    <property type="protein sequence ID" value="GFR11818.1"/>
    <property type="molecule type" value="Genomic_DNA"/>
</dbReference>
<sequence>MFNDTSDELKLSELPSSRVSNYADFVGCKGDLKEAIDLFFAFPSYSEDPEKDPDDKADKEFSIESRSVHLSIHNLALVKAQV</sequence>
<protein>
    <submittedName>
        <fullName evidence="1">Uncharacterized protein</fullName>
    </submittedName>
</protein>
<proteinExistence type="predicted"/>
<accession>A0A8X6GV49</accession>
<dbReference type="AlphaFoldDB" id="A0A8X6GV49"/>